<dbReference type="SUPFAM" id="SSF52540">
    <property type="entry name" value="P-loop containing nucleoside triphosphate hydrolases"/>
    <property type="match status" value="1"/>
</dbReference>
<dbReference type="GO" id="GO:0007052">
    <property type="term" value="P:mitotic spindle organization"/>
    <property type="evidence" value="ECO:0007669"/>
    <property type="project" value="TreeGrafter"/>
</dbReference>
<evidence type="ECO:0000313" key="11">
    <source>
        <dbReference type="Proteomes" id="UP001153069"/>
    </source>
</evidence>
<gene>
    <name evidence="10" type="ORF">SEMRO_1180_G249720.1</name>
</gene>
<dbReference type="GO" id="GO:0051231">
    <property type="term" value="P:spindle elongation"/>
    <property type="evidence" value="ECO:0007669"/>
    <property type="project" value="TreeGrafter"/>
</dbReference>
<dbReference type="PRINTS" id="PR00380">
    <property type="entry name" value="KINESINHEAVY"/>
</dbReference>
<evidence type="ECO:0000313" key="10">
    <source>
        <dbReference type="EMBL" id="CAB9521271.1"/>
    </source>
</evidence>
<dbReference type="OrthoDB" id="3176171at2759"/>
<keyword evidence="11" id="KW-1185">Reference proteome</keyword>
<feature type="region of interest" description="Disordered" evidence="8">
    <location>
        <begin position="745"/>
        <end position="766"/>
    </location>
</feature>
<feature type="binding site" evidence="6">
    <location>
        <begin position="87"/>
        <end position="94"/>
    </location>
    <ligand>
        <name>ATP</name>
        <dbReference type="ChEBI" id="CHEBI:30616"/>
    </ligand>
</feature>
<evidence type="ECO:0000256" key="8">
    <source>
        <dbReference type="SAM" id="MobiDB-lite"/>
    </source>
</evidence>
<dbReference type="PANTHER" id="PTHR47969">
    <property type="entry name" value="CHROMOSOME-ASSOCIATED KINESIN KIF4A-RELATED"/>
    <property type="match status" value="1"/>
</dbReference>
<dbReference type="Gene3D" id="3.40.850.10">
    <property type="entry name" value="Kinesin motor domain"/>
    <property type="match status" value="1"/>
</dbReference>
<keyword evidence="6" id="KW-0505">Motor protein</keyword>
<dbReference type="Pfam" id="PF00225">
    <property type="entry name" value="Kinesin"/>
    <property type="match status" value="1"/>
</dbReference>
<dbReference type="PROSITE" id="PS50067">
    <property type="entry name" value="KINESIN_MOTOR_2"/>
    <property type="match status" value="1"/>
</dbReference>
<feature type="region of interest" description="Disordered" evidence="8">
    <location>
        <begin position="962"/>
        <end position="988"/>
    </location>
</feature>
<dbReference type="GO" id="GO:0005524">
    <property type="term" value="F:ATP binding"/>
    <property type="evidence" value="ECO:0007669"/>
    <property type="project" value="UniProtKB-UniRule"/>
</dbReference>
<dbReference type="Pfam" id="PF25764">
    <property type="entry name" value="KIF21A_4th"/>
    <property type="match status" value="1"/>
</dbReference>
<keyword evidence="4 6" id="KW-0067">ATP-binding</keyword>
<dbReference type="InterPro" id="IPR027640">
    <property type="entry name" value="Kinesin-like_fam"/>
</dbReference>
<dbReference type="GO" id="GO:0003777">
    <property type="term" value="F:microtubule motor activity"/>
    <property type="evidence" value="ECO:0007669"/>
    <property type="project" value="InterPro"/>
</dbReference>
<feature type="compositionally biased region" description="Basic and acidic residues" evidence="8">
    <location>
        <begin position="962"/>
        <end position="978"/>
    </location>
</feature>
<dbReference type="PROSITE" id="PS00411">
    <property type="entry name" value="KINESIN_MOTOR_1"/>
    <property type="match status" value="1"/>
</dbReference>
<dbReference type="GO" id="GO:0008017">
    <property type="term" value="F:microtubule binding"/>
    <property type="evidence" value="ECO:0007669"/>
    <property type="project" value="InterPro"/>
</dbReference>
<organism evidence="10 11">
    <name type="scientific">Seminavis robusta</name>
    <dbReference type="NCBI Taxonomy" id="568900"/>
    <lineage>
        <taxon>Eukaryota</taxon>
        <taxon>Sar</taxon>
        <taxon>Stramenopiles</taxon>
        <taxon>Ochrophyta</taxon>
        <taxon>Bacillariophyta</taxon>
        <taxon>Bacillariophyceae</taxon>
        <taxon>Bacillariophycidae</taxon>
        <taxon>Naviculales</taxon>
        <taxon>Naviculaceae</taxon>
        <taxon>Seminavis</taxon>
    </lineage>
</organism>
<protein>
    <submittedName>
        <fullName evidence="10">Kinesin-like protein</fullName>
    </submittedName>
</protein>
<dbReference type="Proteomes" id="UP001153069">
    <property type="component" value="Unassembled WGS sequence"/>
</dbReference>
<feature type="compositionally biased region" description="Polar residues" evidence="8">
    <location>
        <begin position="1663"/>
        <end position="1674"/>
    </location>
</feature>
<comment type="similarity">
    <text evidence="6">Belongs to the TRAFAC class myosin-kinesin ATPase superfamily. Kinesin family.</text>
</comment>
<comment type="subcellular location">
    <subcellularLocation>
        <location evidence="1">Cytoplasm</location>
    </subcellularLocation>
</comment>
<evidence type="ECO:0000259" key="9">
    <source>
        <dbReference type="PROSITE" id="PS50067"/>
    </source>
</evidence>
<reference evidence="10" key="1">
    <citation type="submission" date="2020-06" db="EMBL/GenBank/DDBJ databases">
        <authorList>
            <consortium name="Plant Systems Biology data submission"/>
        </authorList>
    </citation>
    <scope>NUCLEOTIDE SEQUENCE</scope>
    <source>
        <strain evidence="10">D6</strain>
    </source>
</reference>
<dbReference type="EMBL" id="CAICTM010001178">
    <property type="protein sequence ID" value="CAB9521271.1"/>
    <property type="molecule type" value="Genomic_DNA"/>
</dbReference>
<name>A0A9N8EH20_9STRA</name>
<sequence length="1710" mass="192455">MAAPSASSSCQVRVGVRIRPLTNNEIKQGGKRVLDISPPCVGIGERRFTYDAVFDSFVGQQELYESVSKPLLASFVDGYNATIMAYGQTGSGKTFTMGSEAHSEFESAAHTGLIPRFLAEIFDQLQRQKDLSLSQDMQNNGNGSAAMDFKISASFLEVYGEDVHDLLDSNRPSLPLREDSNGGIVIAGLTNSPVVNAAEALEVLNEGTMNRTTAATLMNLTSSRSHAVFTIHLSKTTRSANAGDVDMTTESKFTFVDLAGSERMKKTGAEGERAREGIKINEGLLALGNVINALADEERLAKEKKVHVPYRQSKLTRLLQDALGGNSQTLFLACVSPSNTNAGETVSTLHYANRARNIKNAPTKNVDAHIVELHRLNNLTRVMQCELVKLRFKERQLGTDATTDADEKIGEIDDSLLNRSDVQDYILQLHEVANQAEASSSLLLLPAPPVTNQPGAFRVSPPSAMEFASPARTRFSNKRSPVIEATPNRSILEKFDDPLLDEVDPDAEMAILDQLLEVQHQDQKFGQQQEKDNEQLQQVEGELAVQEGLLLQLKESLRVYHNMKEKYEVLMAEVQQLEVEKEQLADQLEKAKADPSTGCSASIKKKLEKVEQTLSRARNETRKHRQMCRKAEQEAQKCKTLERKITELKHGRVALMKKQKEAAAKHKEYTDAKTREIMALKRKERKAEKHVSKLQNEVRLHKSNLNKRQNYIHQLNKKMKQTETHLMKVLSSRQRDFRQRASTIGAGRRRSTMLPPLPNADGKEDEPSFAPLDDEVKSAKFVLEKFVKDRVTRSELQQKYEERVAEYSEAMREMVKEVKILENTDDDAMEDDDVEDRKQNVEELELKVEVLGRELEDLRARLPNNDDPDDNNNDTTESVLAAKTAPVLRTLLMETVELYAKTELERRRVASAVARKDCALVSLENEVEALSNKITGLTNDISRRRRLSGEDQVQMLQNLEEEKSSLEDKLREAQDRLNEATSSKEQLQKDMEKLGGEHAAVKEKLTLADTIIQQTDGVHPSEGFFDKAQLLWQELGVDLGHREAIRQQIESCLEDTCARKLEEASDLKSKTSTTISRLEGELNTMQSALGLELGDSTSDPAEMTLLQRLEWLQGESAKLQPTVAGALERREKIARDAQEITSSMMISKSDLSSDLQSLIRHTAAMQASQEHEDPGMSGEKQNGPVQGNLSDRFLSGCEEELSSLRLKKARLLVRNTEVLNLSHKLVQEMNLSEDEVVAVSLHSVKQRLDNLPSWWDQSRLVEASTRVVQGNGVLSASRPFSDHLEMIHDSLSSVAKGRSQLSSVLREIVNRAQKTLLDTVERELDASEAYTSFHDALFRLPPLSQEFVEACITEMDALKTGVETMTQSEIEALTVVWEALNVSLLDRGKFWSEIDEATKAMESSTESPFDEVLRICTEDKEQWVLTAIKNCRSCYKRLETRLFKLERIHRQVERLRARQDTKSRIISLDSELRLLSARLSEFEVKRCSKQRLLTKKSGSAALLKEERFRKQMQGKYTATLEQLAAMLQRWKDNEGVGFDRNLLSTEVRTLLKKSDGVDNWVEKRTEFMHLRMVQSAVKRKPAERSSRLTPPRKRPVKPAVESSTKKKREVSRASPAPQRQRIVPLDPNSALKKRKPQDKARSTLASSKSTKTHRADSPGKPRPQTNRNGESSTLLPFGKVLSEHPENENKKKRQSTMLPFGNVLSDISEN</sequence>
<evidence type="ECO:0000256" key="5">
    <source>
        <dbReference type="ARBA" id="ARBA00023054"/>
    </source>
</evidence>
<evidence type="ECO:0000256" key="3">
    <source>
        <dbReference type="ARBA" id="ARBA00022741"/>
    </source>
</evidence>
<dbReference type="InterPro" id="IPR027417">
    <property type="entry name" value="P-loop_NTPase"/>
</dbReference>
<feature type="domain" description="Kinesin motor" evidence="9">
    <location>
        <begin position="11"/>
        <end position="358"/>
    </location>
</feature>
<keyword evidence="2" id="KW-0963">Cytoplasm</keyword>
<feature type="region of interest" description="Disordered" evidence="8">
    <location>
        <begin position="1572"/>
        <end position="1710"/>
    </location>
</feature>
<evidence type="ECO:0000256" key="4">
    <source>
        <dbReference type="ARBA" id="ARBA00022840"/>
    </source>
</evidence>
<evidence type="ECO:0000256" key="7">
    <source>
        <dbReference type="SAM" id="Coils"/>
    </source>
</evidence>
<feature type="region of interest" description="Disordered" evidence="8">
    <location>
        <begin position="1165"/>
        <end position="1185"/>
    </location>
</feature>
<dbReference type="GO" id="GO:0007018">
    <property type="term" value="P:microtubule-based movement"/>
    <property type="evidence" value="ECO:0007669"/>
    <property type="project" value="InterPro"/>
</dbReference>
<comment type="caution">
    <text evidence="10">The sequence shown here is derived from an EMBL/GenBank/DDBJ whole genome shotgun (WGS) entry which is preliminary data.</text>
</comment>
<accession>A0A9N8EH20</accession>
<feature type="region of interest" description="Disordered" evidence="8">
    <location>
        <begin position="860"/>
        <end position="879"/>
    </location>
</feature>
<dbReference type="InterPro" id="IPR019821">
    <property type="entry name" value="Kinesin_motor_CS"/>
</dbReference>
<dbReference type="GO" id="GO:0005737">
    <property type="term" value="C:cytoplasm"/>
    <property type="evidence" value="ECO:0007669"/>
    <property type="project" value="UniProtKB-SubCell"/>
</dbReference>
<proteinExistence type="inferred from homology"/>
<evidence type="ECO:0000256" key="2">
    <source>
        <dbReference type="ARBA" id="ARBA00022490"/>
    </source>
</evidence>
<dbReference type="PANTHER" id="PTHR47969:SF15">
    <property type="entry name" value="CHROMOSOME-ASSOCIATED KINESIN KIF4A-RELATED"/>
    <property type="match status" value="1"/>
</dbReference>
<dbReference type="GO" id="GO:0005875">
    <property type="term" value="C:microtubule associated complex"/>
    <property type="evidence" value="ECO:0007669"/>
    <property type="project" value="TreeGrafter"/>
</dbReference>
<keyword evidence="5 7" id="KW-0175">Coiled coil</keyword>
<evidence type="ECO:0000256" key="6">
    <source>
        <dbReference type="PROSITE-ProRule" id="PRU00283"/>
    </source>
</evidence>
<dbReference type="InterPro" id="IPR001752">
    <property type="entry name" value="Kinesin_motor_dom"/>
</dbReference>
<dbReference type="SMART" id="SM00129">
    <property type="entry name" value="KISc"/>
    <property type="match status" value="1"/>
</dbReference>
<keyword evidence="3 6" id="KW-0547">Nucleotide-binding</keyword>
<evidence type="ECO:0000256" key="1">
    <source>
        <dbReference type="ARBA" id="ARBA00004496"/>
    </source>
</evidence>
<dbReference type="InterPro" id="IPR036961">
    <property type="entry name" value="Kinesin_motor_dom_sf"/>
</dbReference>
<feature type="coiled-coil region" evidence="7">
    <location>
        <begin position="560"/>
        <end position="651"/>
    </location>
</feature>